<dbReference type="Proteomes" id="UP000649617">
    <property type="component" value="Unassembled WGS sequence"/>
</dbReference>
<dbReference type="AlphaFoldDB" id="A0A812UE04"/>
<sequence>MSSYGAGKAILAHGSLLTFCWMAGALSTGAYGIDSMTRRDLAKTLKRIWTAGAVAAVLLAGCTSLFFFLTEPAETYVTAFDAARKFQKSFFDLFLDVELGAACITTWRLYYAGYI</sequence>
<keyword evidence="3" id="KW-1185">Reference proteome</keyword>
<evidence type="ECO:0000313" key="3">
    <source>
        <dbReference type="Proteomes" id="UP000649617"/>
    </source>
</evidence>
<protein>
    <submittedName>
        <fullName evidence="2">Mcb protein</fullName>
    </submittedName>
</protein>
<evidence type="ECO:0000256" key="1">
    <source>
        <dbReference type="SAM" id="Phobius"/>
    </source>
</evidence>
<evidence type="ECO:0000313" key="2">
    <source>
        <dbReference type="EMBL" id="CAE7567037.1"/>
    </source>
</evidence>
<keyword evidence="1" id="KW-1133">Transmembrane helix</keyword>
<feature type="transmembrane region" description="Helical" evidence="1">
    <location>
        <begin position="48"/>
        <end position="69"/>
    </location>
</feature>
<feature type="transmembrane region" description="Helical" evidence="1">
    <location>
        <begin position="90"/>
        <end position="110"/>
    </location>
</feature>
<dbReference type="EMBL" id="CAJNIZ010036692">
    <property type="protein sequence ID" value="CAE7567037.1"/>
    <property type="molecule type" value="Genomic_DNA"/>
</dbReference>
<keyword evidence="1" id="KW-0812">Transmembrane</keyword>
<accession>A0A812UE04</accession>
<gene>
    <name evidence="2" type="primary">mcb</name>
    <name evidence="2" type="ORF">SPIL2461_LOCUS15237</name>
</gene>
<comment type="caution">
    <text evidence="2">The sequence shown here is derived from an EMBL/GenBank/DDBJ whole genome shotgun (WGS) entry which is preliminary data.</text>
</comment>
<organism evidence="2 3">
    <name type="scientific">Symbiodinium pilosum</name>
    <name type="common">Dinoflagellate</name>
    <dbReference type="NCBI Taxonomy" id="2952"/>
    <lineage>
        <taxon>Eukaryota</taxon>
        <taxon>Sar</taxon>
        <taxon>Alveolata</taxon>
        <taxon>Dinophyceae</taxon>
        <taxon>Suessiales</taxon>
        <taxon>Symbiodiniaceae</taxon>
        <taxon>Symbiodinium</taxon>
    </lineage>
</organism>
<keyword evidence="1" id="KW-0472">Membrane</keyword>
<name>A0A812UE04_SYMPI</name>
<proteinExistence type="predicted"/>
<reference evidence="2" key="1">
    <citation type="submission" date="2021-02" db="EMBL/GenBank/DDBJ databases">
        <authorList>
            <person name="Dougan E. K."/>
            <person name="Rhodes N."/>
            <person name="Thang M."/>
            <person name="Chan C."/>
        </authorList>
    </citation>
    <scope>NUCLEOTIDE SEQUENCE</scope>
</reference>